<dbReference type="SUPFAM" id="SSF54928">
    <property type="entry name" value="RNA-binding domain, RBD"/>
    <property type="match status" value="1"/>
</dbReference>
<sequence>HNRVLKERIVSGQDVRTTVMLRNIPNKMDWMALKNLLDTHCFGSYDFLYLRIDFATSSNVGYAFINFVDATSMLGMIDHIEHRTWNGYRSAKAAEISYATIQGKEALIQKFRNSSVMMEASFCRPRLFFSLADAVMYRDVSLIGQEMHFPPPDNPAKLQRSIESARAVGLYPPNGAGATTDHRNRQSNYDRGT</sequence>
<dbReference type="InterPro" id="IPR012677">
    <property type="entry name" value="Nucleotide-bd_a/b_plait_sf"/>
</dbReference>
<feature type="region of interest" description="Disordered" evidence="3">
    <location>
        <begin position="169"/>
        <end position="193"/>
    </location>
</feature>
<evidence type="ECO:0000256" key="1">
    <source>
        <dbReference type="ARBA" id="ARBA00022884"/>
    </source>
</evidence>
<accession>A0A6A6DTW3</accession>
<name>A0A6A6DTW3_9PEZI</name>
<evidence type="ECO:0000259" key="4">
    <source>
        <dbReference type="PROSITE" id="PS50102"/>
    </source>
</evidence>
<dbReference type="PROSITE" id="PS50102">
    <property type="entry name" value="RRM"/>
    <property type="match status" value="1"/>
</dbReference>
<feature type="non-terminal residue" evidence="5">
    <location>
        <position position="193"/>
    </location>
</feature>
<dbReference type="AlphaFoldDB" id="A0A6A6DTW3"/>
<dbReference type="InterPro" id="IPR000504">
    <property type="entry name" value="RRM_dom"/>
</dbReference>
<dbReference type="InterPro" id="IPR035979">
    <property type="entry name" value="RBD_domain_sf"/>
</dbReference>
<dbReference type="Proteomes" id="UP000800200">
    <property type="component" value="Unassembled WGS sequence"/>
</dbReference>
<dbReference type="Pfam" id="PF04059">
    <property type="entry name" value="RRM_2"/>
    <property type="match status" value="1"/>
</dbReference>
<dbReference type="OrthoDB" id="417481at2759"/>
<dbReference type="Gene3D" id="3.30.70.330">
    <property type="match status" value="1"/>
</dbReference>
<evidence type="ECO:0000256" key="2">
    <source>
        <dbReference type="PROSITE-ProRule" id="PRU00176"/>
    </source>
</evidence>
<feature type="non-terminal residue" evidence="5">
    <location>
        <position position="1"/>
    </location>
</feature>
<dbReference type="InterPro" id="IPR007201">
    <property type="entry name" value="Mei2-like_Rrm_C"/>
</dbReference>
<feature type="domain" description="RRM" evidence="4">
    <location>
        <begin position="17"/>
        <end position="101"/>
    </location>
</feature>
<evidence type="ECO:0000313" key="5">
    <source>
        <dbReference type="EMBL" id="KAF2181822.1"/>
    </source>
</evidence>
<protein>
    <recommendedName>
        <fullName evidence="4">RRM domain-containing protein</fullName>
    </recommendedName>
</protein>
<evidence type="ECO:0000256" key="3">
    <source>
        <dbReference type="SAM" id="MobiDB-lite"/>
    </source>
</evidence>
<dbReference type="GO" id="GO:0003723">
    <property type="term" value="F:RNA binding"/>
    <property type="evidence" value="ECO:0007669"/>
    <property type="project" value="UniProtKB-UniRule"/>
</dbReference>
<keyword evidence="1 2" id="KW-0694">RNA-binding</keyword>
<dbReference type="EMBL" id="ML994651">
    <property type="protein sequence ID" value="KAF2181822.1"/>
    <property type="molecule type" value="Genomic_DNA"/>
</dbReference>
<keyword evidence="6" id="KW-1185">Reference proteome</keyword>
<gene>
    <name evidence="5" type="ORF">K469DRAFT_517242</name>
</gene>
<dbReference type="PANTHER" id="PTHR23189">
    <property type="entry name" value="RNA RECOGNITION MOTIF-CONTAINING"/>
    <property type="match status" value="1"/>
</dbReference>
<reference evidence="5" key="1">
    <citation type="journal article" date="2020" name="Stud. Mycol.">
        <title>101 Dothideomycetes genomes: a test case for predicting lifestyles and emergence of pathogens.</title>
        <authorList>
            <person name="Haridas S."/>
            <person name="Albert R."/>
            <person name="Binder M."/>
            <person name="Bloem J."/>
            <person name="Labutti K."/>
            <person name="Salamov A."/>
            <person name="Andreopoulos B."/>
            <person name="Baker S."/>
            <person name="Barry K."/>
            <person name="Bills G."/>
            <person name="Bluhm B."/>
            <person name="Cannon C."/>
            <person name="Castanera R."/>
            <person name="Culley D."/>
            <person name="Daum C."/>
            <person name="Ezra D."/>
            <person name="Gonzalez J."/>
            <person name="Henrissat B."/>
            <person name="Kuo A."/>
            <person name="Liang C."/>
            <person name="Lipzen A."/>
            <person name="Lutzoni F."/>
            <person name="Magnuson J."/>
            <person name="Mondo S."/>
            <person name="Nolan M."/>
            <person name="Ohm R."/>
            <person name="Pangilinan J."/>
            <person name="Park H.-J."/>
            <person name="Ramirez L."/>
            <person name="Alfaro M."/>
            <person name="Sun H."/>
            <person name="Tritt A."/>
            <person name="Yoshinaga Y."/>
            <person name="Zwiers L.-H."/>
            <person name="Turgeon B."/>
            <person name="Goodwin S."/>
            <person name="Spatafora J."/>
            <person name="Crous P."/>
            <person name="Grigoriev I."/>
        </authorList>
    </citation>
    <scope>NUCLEOTIDE SEQUENCE</scope>
    <source>
        <strain evidence="5">CBS 207.26</strain>
    </source>
</reference>
<evidence type="ECO:0000313" key="6">
    <source>
        <dbReference type="Proteomes" id="UP000800200"/>
    </source>
</evidence>
<organism evidence="5 6">
    <name type="scientific">Zopfia rhizophila CBS 207.26</name>
    <dbReference type="NCBI Taxonomy" id="1314779"/>
    <lineage>
        <taxon>Eukaryota</taxon>
        <taxon>Fungi</taxon>
        <taxon>Dikarya</taxon>
        <taxon>Ascomycota</taxon>
        <taxon>Pezizomycotina</taxon>
        <taxon>Dothideomycetes</taxon>
        <taxon>Dothideomycetes incertae sedis</taxon>
        <taxon>Zopfiaceae</taxon>
        <taxon>Zopfia</taxon>
    </lineage>
</organism>
<proteinExistence type="predicted"/>